<reference evidence="2 3" key="1">
    <citation type="submission" date="2018-06" db="EMBL/GenBank/DDBJ databases">
        <title>Genomic Encyclopedia of Type Strains, Phase III (KMG-III): the genomes of soil and plant-associated and newly described type strains.</title>
        <authorList>
            <person name="Whitman W."/>
        </authorList>
    </citation>
    <scope>NUCLEOTIDE SEQUENCE [LARGE SCALE GENOMIC DNA]</scope>
    <source>
        <strain evidence="2 3">CGMCC 4.7090</strain>
    </source>
</reference>
<organism evidence="2 3">
    <name type="scientific">Actinoplanes lutulentus</name>
    <dbReference type="NCBI Taxonomy" id="1287878"/>
    <lineage>
        <taxon>Bacteria</taxon>
        <taxon>Bacillati</taxon>
        <taxon>Actinomycetota</taxon>
        <taxon>Actinomycetes</taxon>
        <taxon>Micromonosporales</taxon>
        <taxon>Micromonosporaceae</taxon>
        <taxon>Actinoplanes</taxon>
    </lineage>
</organism>
<protein>
    <recommendedName>
        <fullName evidence="1">ARB-07466-like C-terminal domain-containing protein</fullName>
    </recommendedName>
</protein>
<dbReference type="Proteomes" id="UP000249341">
    <property type="component" value="Unassembled WGS sequence"/>
</dbReference>
<proteinExistence type="predicted"/>
<evidence type="ECO:0000313" key="2">
    <source>
        <dbReference type="EMBL" id="RAK25491.1"/>
    </source>
</evidence>
<dbReference type="OrthoDB" id="5496837at2"/>
<sequence>MTKAVTGIVIAMITAVFGLPALLLTSIGGSGANACANIDAPGIAPSEANLVNTAWDADQLAIAETIVSVGITKKVPRWGWTIALAVAMQESRLRNLPHLGGRNNYDSIGVFQQRPSQGWGTAEQISQPAYQAEKFYDKLLSIPDWDTMPLAQAAQAVQISAFPDAYAKWEPEAVQVVDAISDAVLVCSTLGLAVPAPRNSDGSWPQEQCNIRPDPTTGAGCVTPRLLHLVQEAKVAGFPRPSCYRIDDHGEHPTGQACDWMMTAGGEATGAEKTRGDAMAAWAIANADRLGIRYVIWFRMIWTDDEGWHAYSNAWGGNDPYGWHTNHVHISIR</sequence>
<accession>A0A327YZT5</accession>
<name>A0A327YZT5_9ACTN</name>
<evidence type="ECO:0000259" key="1">
    <source>
        <dbReference type="Pfam" id="PF26571"/>
    </source>
</evidence>
<keyword evidence="3" id="KW-1185">Reference proteome</keyword>
<dbReference type="AlphaFoldDB" id="A0A327YZT5"/>
<comment type="caution">
    <text evidence="2">The sequence shown here is derived from an EMBL/GenBank/DDBJ whole genome shotgun (WGS) entry which is preliminary data.</text>
</comment>
<evidence type="ECO:0000313" key="3">
    <source>
        <dbReference type="Proteomes" id="UP000249341"/>
    </source>
</evidence>
<dbReference type="EMBL" id="QLMJ01000033">
    <property type="protein sequence ID" value="RAK25491.1"/>
    <property type="molecule type" value="Genomic_DNA"/>
</dbReference>
<dbReference type="RefSeq" id="WP_111655136.1">
    <property type="nucleotide sequence ID" value="NZ_JACHWI010000001.1"/>
</dbReference>
<feature type="domain" description="ARB-07466-like C-terminal" evidence="1">
    <location>
        <begin position="219"/>
        <end position="313"/>
    </location>
</feature>
<dbReference type="Pfam" id="PF26571">
    <property type="entry name" value="VldE"/>
    <property type="match status" value="1"/>
</dbReference>
<gene>
    <name evidence="2" type="ORF">B0I29_13330</name>
</gene>
<dbReference type="InterPro" id="IPR058593">
    <property type="entry name" value="ARB_07466-like_C"/>
</dbReference>